<name>E6PYF4_9ZZZZ</name>
<dbReference type="AlphaFoldDB" id="E6PYF4"/>
<dbReference type="SUPFAM" id="SSF49373">
    <property type="entry name" value="Invasin/intimin cell-adhesion fragments"/>
    <property type="match status" value="1"/>
</dbReference>
<proteinExistence type="predicted"/>
<accession>E6PYF4</accession>
<sequence length="299" mass="30278">MGCSLFASAQARTYTTLSAPTEDAQGHATVAVSVVDEAGQPVSGAVVLADVSHGNRSLAGAALDVKGGATFAIDSLAAGDHSLEVNYNGDAHHAASISTPQPYRAATAAVPDFTIALSPTAITVPVGGTATTTITITPINGFTGFISLSCSGLPIDFVTCNNSPANLEINSAKAQTAIMNIQTTATDTTTAGRLHRPTAPGAPASGRSAPVLAVLLPGVALFGFLGRKRKHLLRASLMILFASAMLFGATGCSARYWYLHLGPIFGGTPPGTYTIVVTAQTSNGVTAAEHSSSIALTVN</sequence>
<evidence type="ECO:0000313" key="3">
    <source>
        <dbReference type="EMBL" id="CBH99963.1"/>
    </source>
</evidence>
<organism evidence="3">
    <name type="scientific">mine drainage metagenome</name>
    <dbReference type="NCBI Taxonomy" id="410659"/>
    <lineage>
        <taxon>unclassified sequences</taxon>
        <taxon>metagenomes</taxon>
        <taxon>ecological metagenomes</taxon>
    </lineage>
</organism>
<keyword evidence="1" id="KW-1133">Transmembrane helix</keyword>
<feature type="domain" description="Bacterial Ig-like" evidence="2">
    <location>
        <begin position="18"/>
        <end position="101"/>
    </location>
</feature>
<dbReference type="EMBL" id="CABN01000078">
    <property type="protein sequence ID" value="CBH99963.1"/>
    <property type="molecule type" value="Genomic_DNA"/>
</dbReference>
<keyword evidence="1" id="KW-0812">Transmembrane</keyword>
<evidence type="ECO:0000256" key="1">
    <source>
        <dbReference type="SAM" id="Phobius"/>
    </source>
</evidence>
<evidence type="ECO:0000259" key="2">
    <source>
        <dbReference type="Pfam" id="PF16640"/>
    </source>
</evidence>
<feature type="transmembrane region" description="Helical" evidence="1">
    <location>
        <begin position="208"/>
        <end position="225"/>
    </location>
</feature>
<dbReference type="Pfam" id="PF16640">
    <property type="entry name" value="Big_3_5"/>
    <property type="match status" value="1"/>
</dbReference>
<dbReference type="Gene3D" id="2.60.40.10">
    <property type="entry name" value="Immunoglobulins"/>
    <property type="match status" value="1"/>
</dbReference>
<feature type="transmembrane region" description="Helical" evidence="1">
    <location>
        <begin position="237"/>
        <end position="258"/>
    </location>
</feature>
<gene>
    <name evidence="3" type="ORF">CARN3_0937</name>
</gene>
<dbReference type="InterPro" id="IPR032109">
    <property type="entry name" value="Big_3_5"/>
</dbReference>
<keyword evidence="1" id="KW-0472">Membrane</keyword>
<protein>
    <recommendedName>
        <fullName evidence="2">Bacterial Ig-like domain-containing protein</fullName>
    </recommendedName>
</protein>
<dbReference type="InterPro" id="IPR013783">
    <property type="entry name" value="Ig-like_fold"/>
</dbReference>
<reference evidence="3" key="1">
    <citation type="submission" date="2009-10" db="EMBL/GenBank/DDBJ databases">
        <title>Diversity of trophic interactions inside an arsenic-rich microbial ecosystem.</title>
        <authorList>
            <person name="Bertin P.N."/>
            <person name="Heinrich-Salmeron A."/>
            <person name="Pelletier E."/>
            <person name="Goulhen-Chollet F."/>
            <person name="Arsene-Ploetze F."/>
            <person name="Gallien S."/>
            <person name="Calteau A."/>
            <person name="Vallenet D."/>
            <person name="Casiot C."/>
            <person name="Chane-Woon-Ming B."/>
            <person name="Giloteaux L."/>
            <person name="Barakat M."/>
            <person name="Bonnefoy V."/>
            <person name="Bruneel O."/>
            <person name="Chandler M."/>
            <person name="Cleiss J."/>
            <person name="Duran R."/>
            <person name="Elbaz-Poulichet F."/>
            <person name="Fonknechten N."/>
            <person name="Lauga B."/>
            <person name="Mornico D."/>
            <person name="Ortet P."/>
            <person name="Schaeffer C."/>
            <person name="Siguier P."/>
            <person name="Alexander Thil Smith A."/>
            <person name="Van Dorsselaer A."/>
            <person name="Weissenbach J."/>
            <person name="Medigue C."/>
            <person name="Le Paslier D."/>
        </authorList>
    </citation>
    <scope>NUCLEOTIDE SEQUENCE</scope>
</reference>
<comment type="caution">
    <text evidence="3">The sequence shown here is derived from an EMBL/GenBank/DDBJ whole genome shotgun (WGS) entry which is preliminary data.</text>
</comment>
<dbReference type="InterPro" id="IPR008964">
    <property type="entry name" value="Invasin/intimin_cell_adhesion"/>
</dbReference>